<proteinExistence type="predicted"/>
<evidence type="ECO:0000313" key="1">
    <source>
        <dbReference type="EMBL" id="KIK51901.1"/>
    </source>
</evidence>
<dbReference type="HOGENOM" id="CLU_2941950_0_0_1"/>
<accession>A0A0D0BBZ0</accession>
<dbReference type="Proteomes" id="UP000053593">
    <property type="component" value="Unassembled WGS sequence"/>
</dbReference>
<sequence>MRLAKESVTSRLYTSLFEIRRLQNKWEPLYIATIASVPTEELSKLSCVTGESGYYAKSAR</sequence>
<evidence type="ECO:0000313" key="2">
    <source>
        <dbReference type="Proteomes" id="UP000053593"/>
    </source>
</evidence>
<dbReference type="AlphaFoldDB" id="A0A0D0BBZ0"/>
<dbReference type="EMBL" id="KN834852">
    <property type="protein sequence ID" value="KIK51901.1"/>
    <property type="molecule type" value="Genomic_DNA"/>
</dbReference>
<gene>
    <name evidence="1" type="ORF">GYMLUDRAFT_50278</name>
</gene>
<protein>
    <submittedName>
        <fullName evidence="1">Unplaced genomic scaffold GYMLUscaffold_104, whole genome shotgun sequence</fullName>
    </submittedName>
</protein>
<name>A0A0D0BBZ0_9AGAR</name>
<keyword evidence="2" id="KW-1185">Reference proteome</keyword>
<organism evidence="1 2">
    <name type="scientific">Collybiopsis luxurians FD-317 M1</name>
    <dbReference type="NCBI Taxonomy" id="944289"/>
    <lineage>
        <taxon>Eukaryota</taxon>
        <taxon>Fungi</taxon>
        <taxon>Dikarya</taxon>
        <taxon>Basidiomycota</taxon>
        <taxon>Agaricomycotina</taxon>
        <taxon>Agaricomycetes</taxon>
        <taxon>Agaricomycetidae</taxon>
        <taxon>Agaricales</taxon>
        <taxon>Marasmiineae</taxon>
        <taxon>Omphalotaceae</taxon>
        <taxon>Collybiopsis</taxon>
        <taxon>Collybiopsis luxurians</taxon>
    </lineage>
</organism>
<reference evidence="1 2" key="1">
    <citation type="submission" date="2014-04" db="EMBL/GenBank/DDBJ databases">
        <title>Evolutionary Origins and Diversification of the Mycorrhizal Mutualists.</title>
        <authorList>
            <consortium name="DOE Joint Genome Institute"/>
            <consortium name="Mycorrhizal Genomics Consortium"/>
            <person name="Kohler A."/>
            <person name="Kuo A."/>
            <person name="Nagy L.G."/>
            <person name="Floudas D."/>
            <person name="Copeland A."/>
            <person name="Barry K.W."/>
            <person name="Cichocki N."/>
            <person name="Veneault-Fourrey C."/>
            <person name="LaButti K."/>
            <person name="Lindquist E.A."/>
            <person name="Lipzen A."/>
            <person name="Lundell T."/>
            <person name="Morin E."/>
            <person name="Murat C."/>
            <person name="Riley R."/>
            <person name="Ohm R."/>
            <person name="Sun H."/>
            <person name="Tunlid A."/>
            <person name="Henrissat B."/>
            <person name="Grigoriev I.V."/>
            <person name="Hibbett D.S."/>
            <person name="Martin F."/>
        </authorList>
    </citation>
    <scope>NUCLEOTIDE SEQUENCE [LARGE SCALE GENOMIC DNA]</scope>
    <source>
        <strain evidence="1 2">FD-317 M1</strain>
    </source>
</reference>